<evidence type="ECO:0000256" key="3">
    <source>
        <dbReference type="ARBA" id="ARBA00011892"/>
    </source>
</evidence>
<dbReference type="UniPathway" id="UPA00578">
    <property type="reaction ID" value="UER00638"/>
</dbReference>
<dbReference type="GO" id="GO:0046104">
    <property type="term" value="P:thymidine metabolic process"/>
    <property type="evidence" value="ECO:0007669"/>
    <property type="project" value="UniProtKB-UniRule"/>
</dbReference>
<dbReference type="SUPFAM" id="SSF47648">
    <property type="entry name" value="Nucleoside phosphorylase/phosphoribosyltransferase N-terminal domain"/>
    <property type="match status" value="1"/>
</dbReference>
<dbReference type="InterPro" id="IPR036566">
    <property type="entry name" value="PYNP-like_C_sf"/>
</dbReference>
<gene>
    <name evidence="7" type="primary">deoA</name>
    <name evidence="9" type="ORF">BWK72_06930</name>
</gene>
<dbReference type="EC" id="2.4.2.4" evidence="3 7"/>
<dbReference type="SUPFAM" id="SSF52418">
    <property type="entry name" value="Nucleoside phosphorylase/phosphoribosyltransferase catalytic domain"/>
    <property type="match status" value="1"/>
</dbReference>
<organism evidence="9 10">
    <name type="scientific">Rhodoferax ferrireducens</name>
    <dbReference type="NCBI Taxonomy" id="192843"/>
    <lineage>
        <taxon>Bacteria</taxon>
        <taxon>Pseudomonadati</taxon>
        <taxon>Pseudomonadota</taxon>
        <taxon>Betaproteobacteria</taxon>
        <taxon>Burkholderiales</taxon>
        <taxon>Comamonadaceae</taxon>
        <taxon>Rhodoferax</taxon>
    </lineage>
</organism>
<comment type="catalytic activity">
    <reaction evidence="6 7">
        <text>thymidine + phosphate = 2-deoxy-alpha-D-ribose 1-phosphate + thymine</text>
        <dbReference type="Rhea" id="RHEA:16037"/>
        <dbReference type="ChEBI" id="CHEBI:17748"/>
        <dbReference type="ChEBI" id="CHEBI:17821"/>
        <dbReference type="ChEBI" id="CHEBI:43474"/>
        <dbReference type="ChEBI" id="CHEBI:57259"/>
        <dbReference type="EC" id="2.4.2.4"/>
    </reaction>
</comment>
<dbReference type="Gene3D" id="3.40.1030.10">
    <property type="entry name" value="Nucleoside phosphorylase/phosphoribosyltransferase catalytic domain"/>
    <property type="match status" value="1"/>
</dbReference>
<dbReference type="InterPro" id="IPR000312">
    <property type="entry name" value="Glycosyl_Trfase_fam3"/>
</dbReference>
<dbReference type="GO" id="GO:0004645">
    <property type="term" value="F:1,4-alpha-oligoglucan phosphorylase activity"/>
    <property type="evidence" value="ECO:0007669"/>
    <property type="project" value="InterPro"/>
</dbReference>
<dbReference type="Pfam" id="PF00591">
    <property type="entry name" value="Glycos_transf_3"/>
    <property type="match status" value="1"/>
</dbReference>
<feature type="domain" description="Pyrimidine nucleoside phosphorylase C-terminal" evidence="8">
    <location>
        <begin position="349"/>
        <end position="423"/>
    </location>
</feature>
<dbReference type="InterPro" id="IPR036320">
    <property type="entry name" value="Glycosyl_Trfase_fam3_N_dom_sf"/>
</dbReference>
<comment type="pathway">
    <text evidence="7">Pyrimidine metabolism; dTMP biosynthesis via salvage pathway; dTMP from thymine: step 1/2.</text>
</comment>
<comment type="caution">
    <text evidence="9">The sequence shown here is derived from an EMBL/GenBank/DDBJ whole genome shotgun (WGS) entry which is preliminary data.</text>
</comment>
<proteinExistence type="inferred from homology"/>
<dbReference type="NCBIfam" id="TIGR02644">
    <property type="entry name" value="Y_phosphoryl"/>
    <property type="match status" value="1"/>
</dbReference>
<dbReference type="Proteomes" id="UP000192505">
    <property type="component" value="Unassembled WGS sequence"/>
</dbReference>
<evidence type="ECO:0000259" key="8">
    <source>
        <dbReference type="SMART" id="SM00941"/>
    </source>
</evidence>
<dbReference type="GO" id="GO:0006206">
    <property type="term" value="P:pyrimidine nucleobase metabolic process"/>
    <property type="evidence" value="ECO:0007669"/>
    <property type="project" value="InterPro"/>
</dbReference>
<reference evidence="9 10" key="1">
    <citation type="submission" date="2017-01" db="EMBL/GenBank/DDBJ databases">
        <title>Novel large sulfur bacteria in the metagenomes of groundwater-fed chemosynthetic microbial mats in the Lake Huron basin.</title>
        <authorList>
            <person name="Sharrar A.M."/>
            <person name="Flood B.E."/>
            <person name="Bailey J.V."/>
            <person name="Jones D.S."/>
            <person name="Biddanda B."/>
            <person name="Ruberg S.A."/>
            <person name="Marcus D.N."/>
            <person name="Dick G.J."/>
        </authorList>
    </citation>
    <scope>NUCLEOTIDE SEQUENCE [LARGE SCALE GENOMIC DNA]</scope>
    <source>
        <strain evidence="9">A7</strain>
    </source>
</reference>
<dbReference type="FunFam" id="3.40.1030.10:FF:000003">
    <property type="entry name" value="Pyrimidine-nucleoside phosphorylase"/>
    <property type="match status" value="1"/>
</dbReference>
<dbReference type="PIRSF" id="PIRSF000478">
    <property type="entry name" value="TP_PyNP"/>
    <property type="match status" value="1"/>
</dbReference>
<dbReference type="NCBIfam" id="TIGR02643">
    <property type="entry name" value="T_phosphoryl"/>
    <property type="match status" value="1"/>
</dbReference>
<evidence type="ECO:0000256" key="6">
    <source>
        <dbReference type="ARBA" id="ARBA00048550"/>
    </source>
</evidence>
<dbReference type="HAMAP" id="MF_01628">
    <property type="entry name" value="Thymid_phosp"/>
    <property type="match status" value="1"/>
</dbReference>
<dbReference type="Pfam" id="PF07831">
    <property type="entry name" value="PYNP_C"/>
    <property type="match status" value="1"/>
</dbReference>
<protein>
    <recommendedName>
        <fullName evidence="3 7">Thymidine phosphorylase</fullName>
        <ecNumber evidence="3 7">2.4.2.4</ecNumber>
    </recommendedName>
    <alternativeName>
        <fullName evidence="7">TdRPase</fullName>
    </alternativeName>
</protein>
<name>A0A1W9KWF4_9BURK</name>
<evidence type="ECO:0000256" key="5">
    <source>
        <dbReference type="ARBA" id="ARBA00022679"/>
    </source>
</evidence>
<dbReference type="Gene3D" id="3.90.1170.30">
    <property type="entry name" value="Pyrimidine nucleoside phosphorylase-like, C-terminal domain"/>
    <property type="match status" value="1"/>
</dbReference>
<dbReference type="SMART" id="SM00941">
    <property type="entry name" value="PYNP_C"/>
    <property type="match status" value="1"/>
</dbReference>
<dbReference type="GO" id="GO:0009032">
    <property type="term" value="F:thymidine phosphorylase activity"/>
    <property type="evidence" value="ECO:0007669"/>
    <property type="project" value="UniProtKB-UniRule"/>
</dbReference>
<dbReference type="InterPro" id="IPR000053">
    <property type="entry name" value="Thymidine/pyrmidine_PPase"/>
</dbReference>
<dbReference type="InterPro" id="IPR013465">
    <property type="entry name" value="Thymidine_Pase"/>
</dbReference>
<sequence>MLAQEIIRIKRDGRTLGRAHIDSFVKGLVDGSWSESQAAALAMAMFLQGMSREEIVALTQAMTHSGRVMDWSTANLSGPVLDKHSSGGVGDKVSLMLAPLVAACGGVVPMISGRGLGHTGGTLDKLGSIPGYNCTPDVATLHLALQSAGCAIIGQTADLAPADGRLYAIRDVTATVESVPLITASILSKKLAAGLQGLVMDVKVGNGAFAASMDMATTLAESLVSVATGAGLPTRAWVTDMNQVLGTTAGNALEVMEAVAFLKGQATDPRQLLVTRTLSAELLVMGGLAVDEADALQKVDHVLHSGRGLEQFSRMVSALGGPTDFAERPAHYLPAAPVTLTVPASRSGFVTGMATRDIGLAVVELGGGRRQASDTIDPRVGFKHVVQIGQPVQAGEPLAVVHAADAASAERAQQALLALIHIGDLPPALTPVLVKRITV</sequence>
<dbReference type="NCBIfam" id="NF004490">
    <property type="entry name" value="PRK05820.1"/>
    <property type="match status" value="1"/>
</dbReference>
<dbReference type="Pfam" id="PF02885">
    <property type="entry name" value="Glycos_trans_3N"/>
    <property type="match status" value="1"/>
</dbReference>
<evidence type="ECO:0000256" key="4">
    <source>
        <dbReference type="ARBA" id="ARBA00022676"/>
    </source>
</evidence>
<evidence type="ECO:0000313" key="9">
    <source>
        <dbReference type="EMBL" id="OQW88914.1"/>
    </source>
</evidence>
<comment type="subunit">
    <text evidence="2 7">Homodimer.</text>
</comment>
<dbReference type="InterPro" id="IPR013102">
    <property type="entry name" value="PYNP_C"/>
</dbReference>
<dbReference type="AlphaFoldDB" id="A0A1W9KWF4"/>
<dbReference type="InterPro" id="IPR018090">
    <property type="entry name" value="Pyrmidine_PPas_bac/euk"/>
</dbReference>
<dbReference type="GO" id="GO:0005829">
    <property type="term" value="C:cytosol"/>
    <property type="evidence" value="ECO:0007669"/>
    <property type="project" value="TreeGrafter"/>
</dbReference>
<keyword evidence="4 7" id="KW-0328">Glycosyltransferase</keyword>
<evidence type="ECO:0000256" key="7">
    <source>
        <dbReference type="HAMAP-Rule" id="MF_01628"/>
    </source>
</evidence>
<evidence type="ECO:0000256" key="1">
    <source>
        <dbReference type="ARBA" id="ARBA00006915"/>
    </source>
</evidence>
<keyword evidence="5 7" id="KW-0808">Transferase</keyword>
<dbReference type="PANTHER" id="PTHR10515:SF0">
    <property type="entry name" value="THYMIDINE PHOSPHORYLASE"/>
    <property type="match status" value="1"/>
</dbReference>
<comment type="function">
    <text evidence="7">The enzymes which catalyze the reversible phosphorolysis of pyrimidine nucleosides are involved in the degradation of these compounds and in their utilization as carbon and energy sources, or in the rescue of pyrimidine bases for nucleotide synthesis.</text>
</comment>
<dbReference type="EMBL" id="MTEI01000003">
    <property type="protein sequence ID" value="OQW88914.1"/>
    <property type="molecule type" value="Genomic_DNA"/>
</dbReference>
<evidence type="ECO:0000313" key="10">
    <source>
        <dbReference type="Proteomes" id="UP000192505"/>
    </source>
</evidence>
<accession>A0A1W9KWF4</accession>
<evidence type="ECO:0000256" key="2">
    <source>
        <dbReference type="ARBA" id="ARBA00011738"/>
    </source>
</evidence>
<dbReference type="PANTHER" id="PTHR10515">
    <property type="entry name" value="THYMIDINE PHOSPHORYLASE"/>
    <property type="match status" value="1"/>
</dbReference>
<dbReference type="InterPro" id="IPR035902">
    <property type="entry name" value="Nuc_phospho_transferase"/>
</dbReference>
<comment type="similarity">
    <text evidence="1 7">Belongs to the thymidine/pyrimidine-nucleoside phosphorylase family.</text>
</comment>
<dbReference type="Gene3D" id="1.20.970.10">
    <property type="entry name" value="Transferase, Pyrimidine Nucleoside Phosphorylase, Chain C"/>
    <property type="match status" value="1"/>
</dbReference>
<dbReference type="InterPro" id="IPR017459">
    <property type="entry name" value="Glycosyl_Trfase_fam3_N_dom"/>
</dbReference>
<dbReference type="SUPFAM" id="SSF54680">
    <property type="entry name" value="Pyrimidine nucleoside phosphorylase C-terminal domain"/>
    <property type="match status" value="1"/>
</dbReference>